<dbReference type="Pfam" id="PF01292">
    <property type="entry name" value="Ni_hydr_CYTB"/>
    <property type="match status" value="1"/>
</dbReference>
<evidence type="ECO:0000256" key="6">
    <source>
        <dbReference type="SAM" id="Phobius"/>
    </source>
</evidence>
<gene>
    <name evidence="8" type="ORF">IM725_01225</name>
</gene>
<feature type="transmembrane region" description="Helical" evidence="6">
    <location>
        <begin position="146"/>
        <end position="164"/>
    </location>
</feature>
<feature type="transmembrane region" description="Helical" evidence="6">
    <location>
        <begin position="22"/>
        <end position="38"/>
    </location>
</feature>
<evidence type="ECO:0000259" key="7">
    <source>
        <dbReference type="Pfam" id="PF01292"/>
    </source>
</evidence>
<keyword evidence="4 6" id="KW-1133">Transmembrane helix</keyword>
<accession>A0ABR9SA08</accession>
<dbReference type="InterPro" id="IPR016174">
    <property type="entry name" value="Di-haem_cyt_TM"/>
</dbReference>
<evidence type="ECO:0000313" key="8">
    <source>
        <dbReference type="EMBL" id="MBE7939190.1"/>
    </source>
</evidence>
<feature type="domain" description="Cytochrome b561 bacterial/Ni-hydrogenase" evidence="7">
    <location>
        <begin position="15"/>
        <end position="176"/>
    </location>
</feature>
<comment type="subcellular location">
    <subcellularLocation>
        <location evidence="1">Cell membrane</location>
        <topology evidence="1">Multi-pass membrane protein</topology>
    </subcellularLocation>
</comment>
<feature type="transmembrane region" description="Helical" evidence="6">
    <location>
        <begin position="192"/>
        <end position="209"/>
    </location>
</feature>
<keyword evidence="9" id="KW-1185">Reference proteome</keyword>
<comment type="caution">
    <text evidence="8">The sequence shown here is derived from an EMBL/GenBank/DDBJ whole genome shotgun (WGS) entry which is preliminary data.</text>
</comment>
<keyword evidence="3 6" id="KW-0812">Transmembrane</keyword>
<keyword evidence="5 6" id="KW-0472">Membrane</keyword>
<reference evidence="8 9" key="1">
    <citation type="submission" date="2020-10" db="EMBL/GenBank/DDBJ databases">
        <title>Draft genome of Ramlibacter aquaticus LMG 30558.</title>
        <authorList>
            <person name="Props R."/>
        </authorList>
    </citation>
    <scope>NUCLEOTIDE SEQUENCE [LARGE SCALE GENOMIC DNA]</scope>
    <source>
        <strain evidence="8 9">LMG 30558</strain>
    </source>
</reference>
<dbReference type="EMBL" id="JADDOJ010000003">
    <property type="protein sequence ID" value="MBE7939190.1"/>
    <property type="molecule type" value="Genomic_DNA"/>
</dbReference>
<dbReference type="PANTHER" id="PTHR30485">
    <property type="entry name" value="NI/FE-HYDROGENASE 1 B-TYPE CYTOCHROME SUBUNIT"/>
    <property type="match status" value="1"/>
</dbReference>
<evidence type="ECO:0000256" key="3">
    <source>
        <dbReference type="ARBA" id="ARBA00022692"/>
    </source>
</evidence>
<organism evidence="8 9">
    <name type="scientific">Ramlibacter aquaticus</name>
    <dbReference type="NCBI Taxonomy" id="2780094"/>
    <lineage>
        <taxon>Bacteria</taxon>
        <taxon>Pseudomonadati</taxon>
        <taxon>Pseudomonadota</taxon>
        <taxon>Betaproteobacteria</taxon>
        <taxon>Burkholderiales</taxon>
        <taxon>Comamonadaceae</taxon>
        <taxon>Ramlibacter</taxon>
    </lineage>
</organism>
<dbReference type="Proteomes" id="UP000715965">
    <property type="component" value="Unassembled WGS sequence"/>
</dbReference>
<evidence type="ECO:0000313" key="9">
    <source>
        <dbReference type="Proteomes" id="UP000715965"/>
    </source>
</evidence>
<dbReference type="RefSeq" id="WP_193778742.1">
    <property type="nucleotide sequence ID" value="NZ_JADDOJ010000003.1"/>
</dbReference>
<proteinExistence type="predicted"/>
<evidence type="ECO:0000256" key="5">
    <source>
        <dbReference type="ARBA" id="ARBA00023136"/>
    </source>
</evidence>
<feature type="transmembrane region" description="Helical" evidence="6">
    <location>
        <begin position="105"/>
        <end position="126"/>
    </location>
</feature>
<dbReference type="InterPro" id="IPR011577">
    <property type="entry name" value="Cyt_b561_bac/Ni-Hgenase"/>
</dbReference>
<dbReference type="Gene3D" id="1.20.950.20">
    <property type="entry name" value="Transmembrane di-heme cytochromes, Chain C"/>
    <property type="match status" value="1"/>
</dbReference>
<evidence type="ECO:0000256" key="4">
    <source>
        <dbReference type="ARBA" id="ARBA00022989"/>
    </source>
</evidence>
<dbReference type="InterPro" id="IPR051542">
    <property type="entry name" value="Hydrogenase_cytochrome"/>
</dbReference>
<sequence>MNTPSASPADGRVLVWDAPVRVFHWLLAASFAGAWLTAESETWRLVHVTLGYTLAGLVAFRVVWGLVGTRHARFSDFVRGPADIWRYLRSLATGHPEPHAGHNPAGALAIVGLLVLAAATAATGWANDVDLGGEWVEELHEGLATAMLVLVVVHVAGVLIGSFAHRENLVRAMVTGRRAAPPAEAIRSARRWVAVLLVAAVAGFWAFQWQSAGSITGATGQAGVARDADD</sequence>
<dbReference type="SUPFAM" id="SSF81342">
    <property type="entry name" value="Transmembrane di-heme cytochromes"/>
    <property type="match status" value="1"/>
</dbReference>
<evidence type="ECO:0000256" key="2">
    <source>
        <dbReference type="ARBA" id="ARBA00022475"/>
    </source>
</evidence>
<evidence type="ECO:0000256" key="1">
    <source>
        <dbReference type="ARBA" id="ARBA00004651"/>
    </source>
</evidence>
<keyword evidence="2" id="KW-1003">Cell membrane</keyword>
<dbReference type="PANTHER" id="PTHR30485:SF2">
    <property type="entry name" value="BLL0597 PROTEIN"/>
    <property type="match status" value="1"/>
</dbReference>
<feature type="transmembrane region" description="Helical" evidence="6">
    <location>
        <begin position="50"/>
        <end position="69"/>
    </location>
</feature>
<name>A0ABR9SA08_9BURK</name>
<protein>
    <submittedName>
        <fullName evidence="8">Cytochrome b/b6 domain-containing protein</fullName>
    </submittedName>
</protein>